<comment type="caution">
    <text evidence="3">The sequence shown here is derived from an EMBL/GenBank/DDBJ whole genome shotgun (WGS) entry which is preliminary data.</text>
</comment>
<keyword evidence="4" id="KW-1185">Reference proteome</keyword>
<gene>
    <name evidence="3" type="ORF">EHW97_04365</name>
</gene>
<dbReference type="PROSITE" id="PS51257">
    <property type="entry name" value="PROKAR_LIPOPROTEIN"/>
    <property type="match status" value="1"/>
</dbReference>
<feature type="signal peptide" evidence="2">
    <location>
        <begin position="1"/>
        <end position="29"/>
    </location>
</feature>
<dbReference type="InterPro" id="IPR038404">
    <property type="entry name" value="TRAP_DctP_sf"/>
</dbReference>
<protein>
    <submittedName>
        <fullName evidence="3">C4-dicarboxylate ABC transporter substrate-binding protein</fullName>
    </submittedName>
</protein>
<evidence type="ECO:0000256" key="2">
    <source>
        <dbReference type="SAM" id="SignalP"/>
    </source>
</evidence>
<dbReference type="GO" id="GO:0055085">
    <property type="term" value="P:transmembrane transport"/>
    <property type="evidence" value="ECO:0007669"/>
    <property type="project" value="InterPro"/>
</dbReference>
<feature type="chain" id="PRO_5018007329" evidence="2">
    <location>
        <begin position="30"/>
        <end position="429"/>
    </location>
</feature>
<dbReference type="PANTHER" id="PTHR33376">
    <property type="match status" value="1"/>
</dbReference>
<proteinExistence type="predicted"/>
<reference evidence="3 4" key="1">
    <citation type="submission" date="2018-11" db="EMBL/GenBank/DDBJ databases">
        <authorList>
            <person name="Li F."/>
        </authorList>
    </citation>
    <scope>NUCLEOTIDE SEQUENCE [LARGE SCALE GENOMIC DNA]</scope>
    <source>
        <strain evidence="3 4">YS17T</strain>
    </source>
</reference>
<name>A0A3N6X5L7_9ACTN</name>
<dbReference type="AlphaFoldDB" id="A0A3N6X5L7"/>
<dbReference type="PANTHER" id="PTHR33376:SF15">
    <property type="entry name" value="BLL6794 PROTEIN"/>
    <property type="match status" value="1"/>
</dbReference>
<dbReference type="EMBL" id="RQJX01000004">
    <property type="protein sequence ID" value="RQN08943.1"/>
    <property type="molecule type" value="Genomic_DNA"/>
</dbReference>
<evidence type="ECO:0000313" key="3">
    <source>
        <dbReference type="EMBL" id="RQN08943.1"/>
    </source>
</evidence>
<dbReference type="InterPro" id="IPR018389">
    <property type="entry name" value="DctP_fam"/>
</dbReference>
<organism evidence="3 4">
    <name type="scientific">Aeromicrobium camelliae</name>
    <dbReference type="NCBI Taxonomy" id="1538144"/>
    <lineage>
        <taxon>Bacteria</taxon>
        <taxon>Bacillati</taxon>
        <taxon>Actinomycetota</taxon>
        <taxon>Actinomycetes</taxon>
        <taxon>Propionibacteriales</taxon>
        <taxon>Nocardioidaceae</taxon>
        <taxon>Aeromicrobium</taxon>
    </lineage>
</organism>
<sequence length="429" mass="45132">MMATRSNSKAGRLLATLAVVGLVTLSACAEQGGSGNSAGGEGLEPGATKEDYIAAFEDLDPIEIRTQTPAPKGSTTGKNVEDYLAAVEEWSGGKITFDIAYANAVAQPAEIDDALNDGRLDLGQVLPIYEPSEYPATAALIEGGFISDQSPVVGALQSNAWPNDVAFNTPEIMEEWDAHGLVPLVPVYNSGSNGLFCSQERNDLSSISGTAVGSGGTAQSKQIEALGGSPASVAYTELYESLERGVVGCTVSSPTVAVLGGYLPQAPHVVIDPAAGFALAPGGMAFSKAKWEELPLVAQQLFWDKLDVFIGGNIVSKIWPNSVEAAAVAKESGGSIQAFSDDARAALQAVNEELLDDLRDVRAVGDGDAFVDSMLEAAERWLEIVGGDLGYADEVGYNDFDTWYTEDAIDIEPFLQKLLDDTFAEHRPS</sequence>
<evidence type="ECO:0000256" key="1">
    <source>
        <dbReference type="ARBA" id="ARBA00022729"/>
    </source>
</evidence>
<accession>A0A3N6X5L7</accession>
<dbReference type="Proteomes" id="UP000275225">
    <property type="component" value="Unassembled WGS sequence"/>
</dbReference>
<keyword evidence="1 2" id="KW-0732">Signal</keyword>
<dbReference type="OrthoDB" id="9815946at2"/>
<dbReference type="Pfam" id="PF03480">
    <property type="entry name" value="DctP"/>
    <property type="match status" value="1"/>
</dbReference>
<evidence type="ECO:0000313" key="4">
    <source>
        <dbReference type="Proteomes" id="UP000275225"/>
    </source>
</evidence>
<dbReference type="Gene3D" id="3.40.190.170">
    <property type="entry name" value="Bacterial extracellular solute-binding protein, family 7"/>
    <property type="match status" value="1"/>
</dbReference>